<keyword evidence="2" id="KW-0560">Oxidoreductase</keyword>
<dbReference type="EMBL" id="JAFFZN010000021">
    <property type="protein sequence ID" value="MBO8188099.1"/>
    <property type="molecule type" value="Genomic_DNA"/>
</dbReference>
<dbReference type="RefSeq" id="WP_209266905.1">
    <property type="nucleotide sequence ID" value="NZ_JAFFZN010000021.1"/>
</dbReference>
<reference evidence="4 5" key="1">
    <citation type="submission" date="2021-02" db="EMBL/GenBank/DDBJ databases">
        <title>Streptomyces spirodelae sp. nov., isolated from duckweed.</title>
        <authorList>
            <person name="Saimee Y."/>
            <person name="Duangmal K."/>
        </authorList>
    </citation>
    <scope>NUCLEOTIDE SEQUENCE [LARGE SCALE GENOMIC DNA]</scope>
    <source>
        <strain evidence="4 5">DW4-2</strain>
    </source>
</reference>
<evidence type="ECO:0000256" key="3">
    <source>
        <dbReference type="RuleBase" id="RU000363"/>
    </source>
</evidence>
<proteinExistence type="inferred from homology"/>
<gene>
    <name evidence="4" type="ORF">JW592_21900</name>
</gene>
<dbReference type="Pfam" id="PF00106">
    <property type="entry name" value="adh_short"/>
    <property type="match status" value="1"/>
</dbReference>
<dbReference type="InterPro" id="IPR036291">
    <property type="entry name" value="NAD(P)-bd_dom_sf"/>
</dbReference>
<organism evidence="4 5">
    <name type="scientific">Streptomyces spirodelae</name>
    <dbReference type="NCBI Taxonomy" id="2812904"/>
    <lineage>
        <taxon>Bacteria</taxon>
        <taxon>Bacillati</taxon>
        <taxon>Actinomycetota</taxon>
        <taxon>Actinomycetes</taxon>
        <taxon>Kitasatosporales</taxon>
        <taxon>Streptomycetaceae</taxon>
        <taxon>Streptomyces</taxon>
    </lineage>
</organism>
<dbReference type="Proteomes" id="UP001518976">
    <property type="component" value="Unassembled WGS sequence"/>
</dbReference>
<dbReference type="InterPro" id="IPR020904">
    <property type="entry name" value="Sc_DH/Rdtase_CS"/>
</dbReference>
<accession>A0ABS3WY96</accession>
<dbReference type="PRINTS" id="PR00080">
    <property type="entry name" value="SDRFAMILY"/>
</dbReference>
<evidence type="ECO:0000313" key="5">
    <source>
        <dbReference type="Proteomes" id="UP001518976"/>
    </source>
</evidence>
<keyword evidence="5" id="KW-1185">Reference proteome</keyword>
<dbReference type="InterPro" id="IPR002347">
    <property type="entry name" value="SDR_fam"/>
</dbReference>
<dbReference type="PRINTS" id="PR00081">
    <property type="entry name" value="GDHRDH"/>
</dbReference>
<dbReference type="Gene3D" id="3.40.50.720">
    <property type="entry name" value="NAD(P)-binding Rossmann-like Domain"/>
    <property type="match status" value="1"/>
</dbReference>
<dbReference type="PROSITE" id="PS00061">
    <property type="entry name" value="ADH_SHORT"/>
    <property type="match status" value="1"/>
</dbReference>
<evidence type="ECO:0000313" key="4">
    <source>
        <dbReference type="EMBL" id="MBO8188099.1"/>
    </source>
</evidence>
<dbReference type="PANTHER" id="PTHR42760:SF133">
    <property type="entry name" value="3-OXOACYL-[ACYL-CARRIER-PROTEIN] REDUCTASE"/>
    <property type="match status" value="1"/>
</dbReference>
<comment type="similarity">
    <text evidence="1 3">Belongs to the short-chain dehydrogenases/reductases (SDR) family.</text>
</comment>
<dbReference type="SUPFAM" id="SSF51735">
    <property type="entry name" value="NAD(P)-binding Rossmann-fold domains"/>
    <property type="match status" value="1"/>
</dbReference>
<name>A0ABS3WY96_9ACTN</name>
<evidence type="ECO:0000256" key="1">
    <source>
        <dbReference type="ARBA" id="ARBA00006484"/>
    </source>
</evidence>
<protein>
    <submittedName>
        <fullName evidence="4">SDR family NAD(P)-dependent oxidoreductase</fullName>
    </submittedName>
</protein>
<comment type="caution">
    <text evidence="4">The sequence shown here is derived from an EMBL/GenBank/DDBJ whole genome shotgun (WGS) entry which is preliminary data.</text>
</comment>
<sequence length="228" mass="23788">MAEVSRTALVTGGNRGIGHAVAALLHGRGHRVIVASRDGDQARAAAERLGAGARGARLDVTDAAAVAELHASVGEVDILVNNAGVQLDWGEEPTGIDLALVHSTLEVNLLGAWRMAQAFVPDMVRRGWGRVVNISSGTASFDLGLPGRCPAYSVSKSSLNALTVLLARETEGTGVLVNAINPGLVRSRMRPDAEQSPQEAAEHIVRAATLPDDGPSGAFLRRDAVIGW</sequence>
<dbReference type="PANTHER" id="PTHR42760">
    <property type="entry name" value="SHORT-CHAIN DEHYDROGENASES/REDUCTASES FAMILY MEMBER"/>
    <property type="match status" value="1"/>
</dbReference>
<evidence type="ECO:0000256" key="2">
    <source>
        <dbReference type="ARBA" id="ARBA00023002"/>
    </source>
</evidence>